<name>A0A0F9EC92_9ZZZZ</name>
<feature type="non-terminal residue" evidence="1">
    <location>
        <position position="1"/>
    </location>
</feature>
<reference evidence="1" key="1">
    <citation type="journal article" date="2015" name="Nature">
        <title>Complex archaea that bridge the gap between prokaryotes and eukaryotes.</title>
        <authorList>
            <person name="Spang A."/>
            <person name="Saw J.H."/>
            <person name="Jorgensen S.L."/>
            <person name="Zaremba-Niedzwiedzka K."/>
            <person name="Martijn J."/>
            <person name="Lind A.E."/>
            <person name="van Eijk R."/>
            <person name="Schleper C."/>
            <person name="Guy L."/>
            <person name="Ettema T.J."/>
        </authorList>
    </citation>
    <scope>NUCLEOTIDE SEQUENCE</scope>
</reference>
<sequence length="91" mass="10533">LLRTTYDGPSLYAEDLVTINVTPDYIISRPTEIVKNAYPPYKLVEGEVPGTEFGISDWLKDATIDWKSIKEEKLKERGWKNWNGCEEKKQL</sequence>
<dbReference type="EMBL" id="LAZR01025547">
    <property type="protein sequence ID" value="KKL71584.1"/>
    <property type="molecule type" value="Genomic_DNA"/>
</dbReference>
<organism evidence="1">
    <name type="scientific">marine sediment metagenome</name>
    <dbReference type="NCBI Taxonomy" id="412755"/>
    <lineage>
        <taxon>unclassified sequences</taxon>
        <taxon>metagenomes</taxon>
        <taxon>ecological metagenomes</taxon>
    </lineage>
</organism>
<gene>
    <name evidence="1" type="ORF">LCGC14_2093440</name>
</gene>
<proteinExistence type="predicted"/>
<accession>A0A0F9EC92</accession>
<protein>
    <submittedName>
        <fullName evidence="1">Uncharacterized protein</fullName>
    </submittedName>
</protein>
<comment type="caution">
    <text evidence="1">The sequence shown here is derived from an EMBL/GenBank/DDBJ whole genome shotgun (WGS) entry which is preliminary data.</text>
</comment>
<evidence type="ECO:0000313" key="1">
    <source>
        <dbReference type="EMBL" id="KKL71584.1"/>
    </source>
</evidence>
<dbReference type="AlphaFoldDB" id="A0A0F9EC92"/>